<accession>A0A6B0TJB0</accession>
<comment type="similarity">
    <text evidence="2">Belongs to the HpcH/HpaI aldolase family.</text>
</comment>
<keyword evidence="3 6" id="KW-0479">Metal-binding</keyword>
<gene>
    <name evidence="8" type="ORF">GSH16_03545</name>
</gene>
<dbReference type="PANTHER" id="PTHR32308">
    <property type="entry name" value="LYASE BETA SUBUNIT, PUTATIVE (AFU_ORTHOLOGUE AFUA_4G13030)-RELATED"/>
    <property type="match status" value="1"/>
</dbReference>
<evidence type="ECO:0000313" key="9">
    <source>
        <dbReference type="Proteomes" id="UP000436016"/>
    </source>
</evidence>
<feature type="binding site" evidence="5">
    <location>
        <position position="114"/>
    </location>
    <ligand>
        <name>substrate</name>
    </ligand>
</feature>
<proteinExistence type="inferred from homology"/>
<dbReference type="EMBL" id="WUWG01000001">
    <property type="protein sequence ID" value="MXU64510.1"/>
    <property type="molecule type" value="Genomic_DNA"/>
</dbReference>
<dbReference type="GO" id="GO:0000287">
    <property type="term" value="F:magnesium ion binding"/>
    <property type="evidence" value="ECO:0007669"/>
    <property type="project" value="TreeGrafter"/>
</dbReference>
<dbReference type="Pfam" id="PF03328">
    <property type="entry name" value="HpcH_HpaI"/>
    <property type="match status" value="1"/>
</dbReference>
<dbReference type="PANTHER" id="PTHR32308:SF10">
    <property type="entry name" value="CITRATE LYASE SUBUNIT BETA"/>
    <property type="match status" value="1"/>
</dbReference>
<name>A0A6B0TJB0_9RHOB</name>
<organism evidence="8 9">
    <name type="scientific">Oceanomicrobium pacificus</name>
    <dbReference type="NCBI Taxonomy" id="2692916"/>
    <lineage>
        <taxon>Bacteria</taxon>
        <taxon>Pseudomonadati</taxon>
        <taxon>Pseudomonadota</taxon>
        <taxon>Alphaproteobacteria</taxon>
        <taxon>Rhodobacterales</taxon>
        <taxon>Paracoccaceae</taxon>
        <taxon>Oceanomicrobium</taxon>
    </lineage>
</organism>
<dbReference type="SUPFAM" id="SSF51621">
    <property type="entry name" value="Phosphoenolpyruvate/pyruvate domain"/>
    <property type="match status" value="1"/>
</dbReference>
<evidence type="ECO:0000256" key="5">
    <source>
        <dbReference type="PIRSR" id="PIRSR015582-1"/>
    </source>
</evidence>
<evidence type="ECO:0000259" key="7">
    <source>
        <dbReference type="Pfam" id="PF03328"/>
    </source>
</evidence>
<dbReference type="AlphaFoldDB" id="A0A6B0TJB0"/>
<sequence length="279" mass="28638">MPGSRARVLEKAKGLPADGLIFDLEDAVAPDEKAAARTTVAEALAAGGYGARLRLVRVNGLDTEWGAADLDAAATMACDAVLLPKVGAPSELDAAAARLDAAGGEGRALWAMIETPQGVLNAAAIAAHPRLEGFVLGTNDLLKDLGGRATQDRIALMPALAMALLAARAHGVACIGGVYNAFRDLDGLAQECQQDRDMGFDGKTLIHPGQVEVANSAFAPDAAALDEARRQIEAFDEAVASGSGVAVLDGKIVENLHVETARTLIARAEAIAKSAAETA</sequence>
<dbReference type="InterPro" id="IPR040442">
    <property type="entry name" value="Pyrv_kinase-like_dom_sf"/>
</dbReference>
<comment type="caution">
    <text evidence="8">The sequence shown here is derived from an EMBL/GenBank/DDBJ whole genome shotgun (WGS) entry which is preliminary data.</text>
</comment>
<dbReference type="GO" id="GO:0006107">
    <property type="term" value="P:oxaloacetate metabolic process"/>
    <property type="evidence" value="ECO:0007669"/>
    <property type="project" value="TreeGrafter"/>
</dbReference>
<evidence type="ECO:0000256" key="4">
    <source>
        <dbReference type="ARBA" id="ARBA00022842"/>
    </source>
</evidence>
<dbReference type="InterPro" id="IPR011206">
    <property type="entry name" value="Citrate_lyase_beta/mcl1/mcl2"/>
</dbReference>
<dbReference type="PIRSF" id="PIRSF015582">
    <property type="entry name" value="Cit_lyase_B"/>
    <property type="match status" value="1"/>
</dbReference>
<feature type="binding site" evidence="6">
    <location>
        <position position="114"/>
    </location>
    <ligand>
        <name>Mg(2+)</name>
        <dbReference type="ChEBI" id="CHEBI:18420"/>
    </ligand>
</feature>
<dbReference type="InterPro" id="IPR015813">
    <property type="entry name" value="Pyrv/PenolPyrv_kinase-like_dom"/>
</dbReference>
<evidence type="ECO:0000256" key="3">
    <source>
        <dbReference type="ARBA" id="ARBA00022723"/>
    </source>
</evidence>
<feature type="binding site" evidence="5">
    <location>
        <position position="57"/>
    </location>
    <ligand>
        <name>substrate</name>
    </ligand>
</feature>
<keyword evidence="9" id="KW-1185">Reference proteome</keyword>
<evidence type="ECO:0000313" key="8">
    <source>
        <dbReference type="EMBL" id="MXU64510.1"/>
    </source>
</evidence>
<feature type="domain" description="HpcH/HpaI aldolase/citrate lyase" evidence="7">
    <location>
        <begin position="2"/>
        <end position="208"/>
    </location>
</feature>
<evidence type="ECO:0000256" key="6">
    <source>
        <dbReference type="PIRSR" id="PIRSR015582-2"/>
    </source>
</evidence>
<comment type="cofactor">
    <cofactor evidence="1">
        <name>Mg(2+)</name>
        <dbReference type="ChEBI" id="CHEBI:18420"/>
    </cofactor>
</comment>
<evidence type="ECO:0000256" key="2">
    <source>
        <dbReference type="ARBA" id="ARBA00005568"/>
    </source>
</evidence>
<dbReference type="GO" id="GO:0016829">
    <property type="term" value="F:lyase activity"/>
    <property type="evidence" value="ECO:0007669"/>
    <property type="project" value="UniProtKB-KW"/>
</dbReference>
<feature type="binding site" evidence="6">
    <location>
        <position position="140"/>
    </location>
    <ligand>
        <name>Mg(2+)</name>
        <dbReference type="ChEBI" id="CHEBI:18420"/>
    </ligand>
</feature>
<reference evidence="8 9" key="1">
    <citation type="submission" date="2019-12" db="EMBL/GenBank/DDBJ databases">
        <title>Strain KN286 was isolated from seawater, which was collected from Caroline Seamount in the tropical western Pacific.</title>
        <authorList>
            <person name="Wang Q."/>
        </authorList>
    </citation>
    <scope>NUCLEOTIDE SEQUENCE [LARGE SCALE GENOMIC DNA]</scope>
    <source>
        <strain evidence="8 9">KN286</strain>
    </source>
</reference>
<protein>
    <submittedName>
        <fullName evidence="8">HpcH/HpaI aldolase/citrate lyase family protein</fullName>
    </submittedName>
</protein>
<dbReference type="Proteomes" id="UP000436016">
    <property type="component" value="Unassembled WGS sequence"/>
</dbReference>
<evidence type="ECO:0000256" key="1">
    <source>
        <dbReference type="ARBA" id="ARBA00001946"/>
    </source>
</evidence>
<dbReference type="InterPro" id="IPR005000">
    <property type="entry name" value="Aldolase/citrate-lyase_domain"/>
</dbReference>
<keyword evidence="4 6" id="KW-0460">Magnesium</keyword>
<dbReference type="Gene3D" id="3.20.20.60">
    <property type="entry name" value="Phosphoenolpyruvate-binding domains"/>
    <property type="match status" value="1"/>
</dbReference>
<keyword evidence="8" id="KW-0456">Lyase</keyword>